<accession>A0AAD9VL36</accession>
<name>A0AAD9VL36_9HYME</name>
<feature type="compositionally biased region" description="Low complexity" evidence="1">
    <location>
        <begin position="53"/>
        <end position="64"/>
    </location>
</feature>
<evidence type="ECO:0000256" key="1">
    <source>
        <dbReference type="SAM" id="MobiDB-lite"/>
    </source>
</evidence>
<reference evidence="2" key="2">
    <citation type="journal article" date="2023" name="Commun. Biol.">
        <title>Intrasexual cuticular hydrocarbon dimorphism in a wasp sheds light on hydrocarbon biosynthesis genes in Hymenoptera.</title>
        <authorList>
            <person name="Moris V.C."/>
            <person name="Podsiadlowski L."/>
            <person name="Martin S."/>
            <person name="Oeyen J.P."/>
            <person name="Donath A."/>
            <person name="Petersen M."/>
            <person name="Wilbrandt J."/>
            <person name="Misof B."/>
            <person name="Liedtke D."/>
            <person name="Thamm M."/>
            <person name="Scheiner R."/>
            <person name="Schmitt T."/>
            <person name="Niehuis O."/>
        </authorList>
    </citation>
    <scope>NUCLEOTIDE SEQUENCE</scope>
    <source>
        <strain evidence="2">GBR_01_08_01A</strain>
    </source>
</reference>
<proteinExistence type="predicted"/>
<feature type="region of interest" description="Disordered" evidence="1">
    <location>
        <begin position="35"/>
        <end position="91"/>
    </location>
</feature>
<evidence type="ECO:0000313" key="2">
    <source>
        <dbReference type="EMBL" id="KAK2578523.1"/>
    </source>
</evidence>
<sequence>MFGTPVKVGLKTSSFPNDSVDHFRTEEELQTLINTVNNASENTNSEIEDDSDANNNDSSQNDPSPEVKFETQKDDEAVVPLIQTDILSRQE</sequence>
<dbReference type="AlphaFoldDB" id="A0AAD9VL36"/>
<protein>
    <submittedName>
        <fullName evidence="2">Uncharacterized protein</fullName>
    </submittedName>
</protein>
<reference evidence="2" key="1">
    <citation type="submission" date="2021-08" db="EMBL/GenBank/DDBJ databases">
        <authorList>
            <person name="Misof B."/>
            <person name="Oliver O."/>
            <person name="Podsiadlowski L."/>
            <person name="Donath A."/>
            <person name="Peters R."/>
            <person name="Mayer C."/>
            <person name="Rust J."/>
            <person name="Gunkel S."/>
            <person name="Lesny P."/>
            <person name="Martin S."/>
            <person name="Oeyen J.P."/>
            <person name="Petersen M."/>
            <person name="Panagiotis P."/>
            <person name="Wilbrandt J."/>
            <person name="Tanja T."/>
        </authorList>
    </citation>
    <scope>NUCLEOTIDE SEQUENCE</scope>
    <source>
        <strain evidence="2">GBR_01_08_01A</strain>
        <tissue evidence="2">Thorax + abdomen</tissue>
    </source>
</reference>
<comment type="caution">
    <text evidence="2">The sequence shown here is derived from an EMBL/GenBank/DDBJ whole genome shotgun (WGS) entry which is preliminary data.</text>
</comment>
<dbReference type="Proteomes" id="UP001258017">
    <property type="component" value="Unassembled WGS sequence"/>
</dbReference>
<dbReference type="EMBL" id="JAIFRP010000252">
    <property type="protein sequence ID" value="KAK2578523.1"/>
    <property type="molecule type" value="Genomic_DNA"/>
</dbReference>
<feature type="region of interest" description="Disordered" evidence="1">
    <location>
        <begin position="1"/>
        <end position="21"/>
    </location>
</feature>
<feature type="compositionally biased region" description="Basic and acidic residues" evidence="1">
    <location>
        <begin position="65"/>
        <end position="76"/>
    </location>
</feature>
<organism evidence="2 3">
    <name type="scientific">Odynerus spinipes</name>
    <dbReference type="NCBI Taxonomy" id="1348599"/>
    <lineage>
        <taxon>Eukaryota</taxon>
        <taxon>Metazoa</taxon>
        <taxon>Ecdysozoa</taxon>
        <taxon>Arthropoda</taxon>
        <taxon>Hexapoda</taxon>
        <taxon>Insecta</taxon>
        <taxon>Pterygota</taxon>
        <taxon>Neoptera</taxon>
        <taxon>Endopterygota</taxon>
        <taxon>Hymenoptera</taxon>
        <taxon>Apocrita</taxon>
        <taxon>Aculeata</taxon>
        <taxon>Vespoidea</taxon>
        <taxon>Vespidae</taxon>
        <taxon>Eumeninae</taxon>
        <taxon>Odynerus</taxon>
    </lineage>
</organism>
<evidence type="ECO:0000313" key="3">
    <source>
        <dbReference type="Proteomes" id="UP001258017"/>
    </source>
</evidence>
<gene>
    <name evidence="2" type="ORF">KPH14_000992</name>
</gene>
<keyword evidence="3" id="KW-1185">Reference proteome</keyword>